<gene>
    <name evidence="1" type="ORF">FEM03_21020</name>
</gene>
<protein>
    <submittedName>
        <fullName evidence="1">Uncharacterized protein</fullName>
    </submittedName>
</protein>
<evidence type="ECO:0000313" key="1">
    <source>
        <dbReference type="EMBL" id="TLD68817.1"/>
    </source>
</evidence>
<dbReference type="EMBL" id="VAUV01000019">
    <property type="protein sequence ID" value="TLD68817.1"/>
    <property type="molecule type" value="Genomic_DNA"/>
</dbReference>
<dbReference type="Proteomes" id="UP000306196">
    <property type="component" value="Unassembled WGS sequence"/>
</dbReference>
<keyword evidence="2" id="KW-1185">Reference proteome</keyword>
<evidence type="ECO:0000313" key="2">
    <source>
        <dbReference type="Proteomes" id="UP000306196"/>
    </source>
</evidence>
<comment type="caution">
    <text evidence="1">The sequence shown here is derived from an EMBL/GenBank/DDBJ whole genome shotgun (WGS) entry which is preliminary data.</text>
</comment>
<name>A0A5R8K920_9BACT</name>
<proteinExistence type="predicted"/>
<sequence>MVLRIENQLLQVAQMGPDFLILKDFFSSPARSGIVTLTVDGESEEIPVHFRASITPSSKRIAITELETADFATTA</sequence>
<dbReference type="AlphaFoldDB" id="A0A5R8K920"/>
<accession>A0A5R8K920</accession>
<reference evidence="1 2" key="1">
    <citation type="submission" date="2019-05" db="EMBL/GenBank/DDBJ databases">
        <title>Verrucobacter flavum gen. nov., sp. nov. a new member of the family Verrucomicrobiaceae.</title>
        <authorList>
            <person name="Szuroczki S."/>
            <person name="Abbaszade G."/>
            <person name="Szabo A."/>
            <person name="Felfoldi T."/>
            <person name="Schumann P."/>
            <person name="Boka K."/>
            <person name="Keki Z."/>
            <person name="Toumi M."/>
            <person name="Toth E."/>
        </authorList>
    </citation>
    <scope>NUCLEOTIDE SEQUENCE [LARGE SCALE GENOMIC DNA]</scope>
    <source>
        <strain evidence="1 2">MG-N-17</strain>
    </source>
</reference>
<organism evidence="1 2">
    <name type="scientific">Phragmitibacter flavus</name>
    <dbReference type="NCBI Taxonomy" id="2576071"/>
    <lineage>
        <taxon>Bacteria</taxon>
        <taxon>Pseudomonadati</taxon>
        <taxon>Verrucomicrobiota</taxon>
        <taxon>Verrucomicrobiia</taxon>
        <taxon>Verrucomicrobiales</taxon>
        <taxon>Verrucomicrobiaceae</taxon>
        <taxon>Phragmitibacter</taxon>
    </lineage>
</organism>